<gene>
    <name evidence="4" type="ORF">BJY26_001861</name>
</gene>
<dbReference type="GO" id="GO:0003700">
    <property type="term" value="F:DNA-binding transcription factor activity"/>
    <property type="evidence" value="ECO:0007669"/>
    <property type="project" value="TreeGrafter"/>
</dbReference>
<proteinExistence type="predicted"/>
<dbReference type="PANTHER" id="PTHR30055">
    <property type="entry name" value="HTH-TYPE TRANSCRIPTIONAL REGULATOR RUTR"/>
    <property type="match status" value="1"/>
</dbReference>
<dbReference type="Gene3D" id="1.10.357.10">
    <property type="entry name" value="Tetracycline Repressor, domain 2"/>
    <property type="match status" value="1"/>
</dbReference>
<name>A0A7Z0D2A7_9MICO</name>
<evidence type="ECO:0000259" key="3">
    <source>
        <dbReference type="PROSITE" id="PS50977"/>
    </source>
</evidence>
<dbReference type="RefSeq" id="WP_179427593.1">
    <property type="nucleotide sequence ID" value="NZ_JACBZP010000001.1"/>
</dbReference>
<dbReference type="PROSITE" id="PS50977">
    <property type="entry name" value="HTH_TETR_2"/>
    <property type="match status" value="1"/>
</dbReference>
<evidence type="ECO:0000313" key="4">
    <source>
        <dbReference type="EMBL" id="NYI67555.1"/>
    </source>
</evidence>
<dbReference type="GO" id="GO:0000976">
    <property type="term" value="F:transcription cis-regulatory region binding"/>
    <property type="evidence" value="ECO:0007669"/>
    <property type="project" value="TreeGrafter"/>
</dbReference>
<evidence type="ECO:0000313" key="5">
    <source>
        <dbReference type="Proteomes" id="UP000539111"/>
    </source>
</evidence>
<dbReference type="InterPro" id="IPR009057">
    <property type="entry name" value="Homeodomain-like_sf"/>
</dbReference>
<dbReference type="AlphaFoldDB" id="A0A7Z0D2A7"/>
<comment type="caution">
    <text evidence="4">The sequence shown here is derived from an EMBL/GenBank/DDBJ whole genome shotgun (WGS) entry which is preliminary data.</text>
</comment>
<feature type="domain" description="HTH tetR-type" evidence="3">
    <location>
        <begin position="8"/>
        <end position="68"/>
    </location>
</feature>
<reference evidence="4 5" key="1">
    <citation type="submission" date="2020-07" db="EMBL/GenBank/DDBJ databases">
        <title>Sequencing the genomes of 1000 actinobacteria strains.</title>
        <authorList>
            <person name="Klenk H.-P."/>
        </authorList>
    </citation>
    <scope>NUCLEOTIDE SEQUENCE [LARGE SCALE GENOMIC DNA]</scope>
    <source>
        <strain evidence="4 5">DSM 26341</strain>
    </source>
</reference>
<dbReference type="EMBL" id="JACBZP010000001">
    <property type="protein sequence ID" value="NYI67555.1"/>
    <property type="molecule type" value="Genomic_DNA"/>
</dbReference>
<evidence type="ECO:0000256" key="2">
    <source>
        <dbReference type="PROSITE-ProRule" id="PRU00335"/>
    </source>
</evidence>
<dbReference type="Pfam" id="PF00440">
    <property type="entry name" value="TetR_N"/>
    <property type="match status" value="1"/>
</dbReference>
<keyword evidence="1 2" id="KW-0238">DNA-binding</keyword>
<accession>A0A7Z0D2A7</accession>
<sequence length="207" mass="21946">MRSLVDDRTSRARIRDEALRLFARRGAEAVTVRDIAAAASVSPALILRHYGSKDGLCEAVDDHVAGVFESMLANVTGSGDGEALDAEAVPSLAEVVAGTFGVDSPIPAYLGRLLIGDGRPGAELFRKLYSVSLEAAIALERNGAMARGTDREVRAAFLLVNDLAVLMLRSRLQEVLGVDPLSAAGMQRWGAEVLTVYRSGLGASHDQ</sequence>
<keyword evidence="5" id="KW-1185">Reference proteome</keyword>
<dbReference type="PRINTS" id="PR00455">
    <property type="entry name" value="HTHTETR"/>
</dbReference>
<organism evidence="4 5">
    <name type="scientific">Spelaeicoccus albus</name>
    <dbReference type="NCBI Taxonomy" id="1280376"/>
    <lineage>
        <taxon>Bacteria</taxon>
        <taxon>Bacillati</taxon>
        <taxon>Actinomycetota</taxon>
        <taxon>Actinomycetes</taxon>
        <taxon>Micrococcales</taxon>
        <taxon>Brevibacteriaceae</taxon>
        <taxon>Spelaeicoccus</taxon>
    </lineage>
</organism>
<protein>
    <submittedName>
        <fullName evidence="4">AcrR family transcriptional regulator</fullName>
    </submittedName>
</protein>
<dbReference type="InterPro" id="IPR001647">
    <property type="entry name" value="HTH_TetR"/>
</dbReference>
<feature type="DNA-binding region" description="H-T-H motif" evidence="2">
    <location>
        <begin position="31"/>
        <end position="50"/>
    </location>
</feature>
<dbReference type="InterPro" id="IPR050109">
    <property type="entry name" value="HTH-type_TetR-like_transc_reg"/>
</dbReference>
<dbReference type="SUPFAM" id="SSF46689">
    <property type="entry name" value="Homeodomain-like"/>
    <property type="match status" value="1"/>
</dbReference>
<evidence type="ECO:0000256" key="1">
    <source>
        <dbReference type="ARBA" id="ARBA00023125"/>
    </source>
</evidence>
<dbReference type="Proteomes" id="UP000539111">
    <property type="component" value="Unassembled WGS sequence"/>
</dbReference>
<dbReference type="PANTHER" id="PTHR30055:SF146">
    <property type="entry name" value="HTH-TYPE TRANSCRIPTIONAL DUAL REGULATOR CECR"/>
    <property type="match status" value="1"/>
</dbReference>